<evidence type="ECO:0000313" key="2">
    <source>
        <dbReference type="EMBL" id="KIQ35811.1"/>
    </source>
</evidence>
<proteinExistence type="predicted"/>
<sequence length="101" mass="11513">MRRLAQAPNLAIATLWVHALREDGVEATVQREFLGAVMGQLPPDQCLPEIWIDDDAQFERAKELLHAVQHRPQRNWQCVCGERIEGGFEQCWQCGEMMPAA</sequence>
<feature type="domain" description="DUF2007" evidence="1">
    <location>
        <begin position="1"/>
        <end position="67"/>
    </location>
</feature>
<evidence type="ECO:0000313" key="3">
    <source>
        <dbReference type="Proteomes" id="UP000032067"/>
    </source>
</evidence>
<protein>
    <recommendedName>
        <fullName evidence="1">DUF2007 domain-containing protein</fullName>
    </recommendedName>
</protein>
<comment type="caution">
    <text evidence="2">The sequence shown here is derived from an EMBL/GenBank/DDBJ whole genome shotgun (WGS) entry which is preliminary data.</text>
</comment>
<dbReference type="AlphaFoldDB" id="A0A0D0MTE4"/>
<gene>
    <name evidence="2" type="ORF">RT97_03325</name>
</gene>
<dbReference type="OrthoDB" id="9814654at2"/>
<evidence type="ECO:0000259" key="1">
    <source>
        <dbReference type="Pfam" id="PF09413"/>
    </source>
</evidence>
<accession>A0A0D0MTE4</accession>
<reference evidence="2 3" key="1">
    <citation type="submission" date="2014-12" db="EMBL/GenBank/DDBJ databases">
        <title>16Stimator: statistical estimation of ribosomal gene copy numbers from draft genome assemblies.</title>
        <authorList>
            <person name="Perisin M.A."/>
            <person name="Vetter M."/>
            <person name="Gilbert J.A."/>
            <person name="Bergelson J."/>
        </authorList>
    </citation>
    <scope>NUCLEOTIDE SEQUENCE [LARGE SCALE GENOMIC DNA]</scope>
    <source>
        <strain evidence="2 3">MEDvA23</strain>
    </source>
</reference>
<dbReference type="RefSeq" id="WP_042577363.1">
    <property type="nucleotide sequence ID" value="NZ_JXQQ01000008.1"/>
</dbReference>
<dbReference type="Pfam" id="PF09413">
    <property type="entry name" value="DUF2007"/>
    <property type="match status" value="1"/>
</dbReference>
<organism evidence="2 3">
    <name type="scientific">Variovorax paradoxus</name>
    <dbReference type="NCBI Taxonomy" id="34073"/>
    <lineage>
        <taxon>Bacteria</taxon>
        <taxon>Pseudomonadati</taxon>
        <taxon>Pseudomonadota</taxon>
        <taxon>Betaproteobacteria</taxon>
        <taxon>Burkholderiales</taxon>
        <taxon>Comamonadaceae</taxon>
        <taxon>Variovorax</taxon>
    </lineage>
</organism>
<dbReference type="InterPro" id="IPR018551">
    <property type="entry name" value="DUF2007"/>
</dbReference>
<dbReference type="Proteomes" id="UP000032067">
    <property type="component" value="Unassembled WGS sequence"/>
</dbReference>
<dbReference type="EMBL" id="JXQQ01000008">
    <property type="protein sequence ID" value="KIQ35811.1"/>
    <property type="molecule type" value="Genomic_DNA"/>
</dbReference>
<name>A0A0D0MTE4_VARPD</name>